<organism evidence="1 2">
    <name type="scientific">Centaurea solstitialis</name>
    <name type="common">yellow star-thistle</name>
    <dbReference type="NCBI Taxonomy" id="347529"/>
    <lineage>
        <taxon>Eukaryota</taxon>
        <taxon>Viridiplantae</taxon>
        <taxon>Streptophyta</taxon>
        <taxon>Embryophyta</taxon>
        <taxon>Tracheophyta</taxon>
        <taxon>Spermatophyta</taxon>
        <taxon>Magnoliopsida</taxon>
        <taxon>eudicotyledons</taxon>
        <taxon>Gunneridae</taxon>
        <taxon>Pentapetalae</taxon>
        <taxon>asterids</taxon>
        <taxon>campanulids</taxon>
        <taxon>Asterales</taxon>
        <taxon>Asteraceae</taxon>
        <taxon>Carduoideae</taxon>
        <taxon>Cardueae</taxon>
        <taxon>Centaureinae</taxon>
        <taxon>Centaurea</taxon>
    </lineage>
</organism>
<dbReference type="EMBL" id="JARYMX010000008">
    <property type="protein sequence ID" value="KAJ9537768.1"/>
    <property type="molecule type" value="Genomic_DNA"/>
</dbReference>
<accession>A0AA38SF99</accession>
<sequence length="163" mass="19033">MVPIHVMKEDCKRSYWEHTNENQWRRTSPILNNFAFGANIGTLLYILPVLGHFIHNFGSQTALNGKPTKQPPSLNAFLDLFKRCLSYCILQSFQGTTYVYDSFFRPHISKHETDIDRNLMELRTRAGDISVSYWQRAASYRQTRVFDVLRYISLQSTPKPRPS</sequence>
<keyword evidence="2" id="KW-1185">Reference proteome</keyword>
<comment type="caution">
    <text evidence="1">The sequence shown here is derived from an EMBL/GenBank/DDBJ whole genome shotgun (WGS) entry which is preliminary data.</text>
</comment>
<reference evidence="1" key="1">
    <citation type="submission" date="2023-03" db="EMBL/GenBank/DDBJ databases">
        <title>Chromosome-scale reference genome and RAD-based genetic map of yellow starthistle (Centaurea solstitialis) reveal putative structural variation and QTLs associated with invader traits.</title>
        <authorList>
            <person name="Reatini B."/>
            <person name="Cang F.A."/>
            <person name="Jiang Q."/>
            <person name="Mckibben M.T.W."/>
            <person name="Barker M.S."/>
            <person name="Rieseberg L.H."/>
            <person name="Dlugosch K.M."/>
        </authorList>
    </citation>
    <scope>NUCLEOTIDE SEQUENCE</scope>
    <source>
        <strain evidence="1">CAN-66</strain>
        <tissue evidence="1">Leaf</tissue>
    </source>
</reference>
<protein>
    <submittedName>
        <fullName evidence="1">Uncharacterized protein</fullName>
    </submittedName>
</protein>
<name>A0AA38SF99_9ASTR</name>
<gene>
    <name evidence="1" type="ORF">OSB04_030501</name>
</gene>
<dbReference type="Proteomes" id="UP001172457">
    <property type="component" value="Chromosome 8"/>
</dbReference>
<evidence type="ECO:0000313" key="2">
    <source>
        <dbReference type="Proteomes" id="UP001172457"/>
    </source>
</evidence>
<dbReference type="AlphaFoldDB" id="A0AA38SF99"/>
<evidence type="ECO:0000313" key="1">
    <source>
        <dbReference type="EMBL" id="KAJ9537768.1"/>
    </source>
</evidence>
<proteinExistence type="predicted"/>